<dbReference type="RefSeq" id="WP_091136629.1">
    <property type="nucleotide sequence ID" value="NZ_FMVJ01000009.1"/>
</dbReference>
<comment type="similarity">
    <text evidence="1">Belongs to the universal stress protein A family.</text>
</comment>
<dbReference type="STRING" id="549386.SAMN02927923_03166"/>
<dbReference type="InterPro" id="IPR014729">
    <property type="entry name" value="Rossmann-like_a/b/a_fold"/>
</dbReference>
<dbReference type="Proteomes" id="UP000199569">
    <property type="component" value="Unassembled WGS sequence"/>
</dbReference>
<dbReference type="InterPro" id="IPR006016">
    <property type="entry name" value="UspA"/>
</dbReference>
<evidence type="ECO:0000313" key="6">
    <source>
        <dbReference type="Proteomes" id="UP000199569"/>
    </source>
</evidence>
<evidence type="ECO:0000256" key="3">
    <source>
        <dbReference type="ARBA" id="ARBA00022840"/>
    </source>
</evidence>
<keyword evidence="6" id="KW-1185">Reference proteome</keyword>
<accession>A0A1G5KAI7</accession>
<reference evidence="5 6" key="1">
    <citation type="submission" date="2016-10" db="EMBL/GenBank/DDBJ databases">
        <authorList>
            <person name="de Groot N.N."/>
        </authorList>
    </citation>
    <scope>NUCLEOTIDE SEQUENCE [LARGE SCALE GENOMIC DNA]</scope>
    <source>
        <strain evidence="5 6">CGMCC 1.7666</strain>
    </source>
</reference>
<feature type="domain" description="UspA" evidence="4">
    <location>
        <begin position="1"/>
        <end position="131"/>
    </location>
</feature>
<evidence type="ECO:0000313" key="5">
    <source>
        <dbReference type="EMBL" id="SCY97615.1"/>
    </source>
</evidence>
<proteinExistence type="inferred from homology"/>
<protein>
    <submittedName>
        <fullName evidence="5">Nucleotide-binding universal stress protein, UspA family</fullName>
    </submittedName>
</protein>
<dbReference type="AlphaFoldDB" id="A0A1G5KAI7"/>
<dbReference type="GO" id="GO:0005524">
    <property type="term" value="F:ATP binding"/>
    <property type="evidence" value="ECO:0007669"/>
    <property type="project" value="UniProtKB-KW"/>
</dbReference>
<gene>
    <name evidence="5" type="ORF">SAMN02927923_03166</name>
</gene>
<organism evidence="5 6">
    <name type="scientific">Microvirga guangxiensis</name>
    <dbReference type="NCBI Taxonomy" id="549386"/>
    <lineage>
        <taxon>Bacteria</taxon>
        <taxon>Pseudomonadati</taxon>
        <taxon>Pseudomonadota</taxon>
        <taxon>Alphaproteobacteria</taxon>
        <taxon>Hyphomicrobiales</taxon>
        <taxon>Methylobacteriaceae</taxon>
        <taxon>Microvirga</taxon>
    </lineage>
</organism>
<evidence type="ECO:0000256" key="2">
    <source>
        <dbReference type="ARBA" id="ARBA00022741"/>
    </source>
</evidence>
<dbReference type="OrthoDB" id="5564966at2"/>
<sequence>MTQRIVVATDFSTRSDRALRRATLLARGTSARLVLVHVVDDDQPARLVEVSQREATILLTELARTVHDVDNVPCDAKVMLGEPFEGLSGAAEEFDADLTVMGPYRRQALREMFMGTTVERTIRRSRRPILMANAVPSRQYHRILIATDFSESSAHALNTARDLGLFHDAEVLLLHVFDAPARGMMFGATLPQDQIKDYIAEQERCATINMVEFIGRVGFKPRRQILKLAEEPTGAIIKNCARYERADLIVVGTRGQSGLGTLLLGSVAEGVLQGSEIDVLAVPLPQPSGQEEQP</sequence>
<evidence type="ECO:0000259" key="4">
    <source>
        <dbReference type="Pfam" id="PF00582"/>
    </source>
</evidence>
<name>A0A1G5KAI7_9HYPH</name>
<keyword evidence="2" id="KW-0547">Nucleotide-binding</keyword>
<dbReference type="PANTHER" id="PTHR46268:SF27">
    <property type="entry name" value="UNIVERSAL STRESS PROTEIN RV2623"/>
    <property type="match status" value="1"/>
</dbReference>
<dbReference type="CDD" id="cd00293">
    <property type="entry name" value="USP-like"/>
    <property type="match status" value="2"/>
</dbReference>
<dbReference type="SUPFAM" id="SSF52402">
    <property type="entry name" value="Adenine nucleotide alpha hydrolases-like"/>
    <property type="match status" value="2"/>
</dbReference>
<keyword evidence="3" id="KW-0067">ATP-binding</keyword>
<dbReference type="EMBL" id="FMVJ01000009">
    <property type="protein sequence ID" value="SCY97615.1"/>
    <property type="molecule type" value="Genomic_DNA"/>
</dbReference>
<dbReference type="InterPro" id="IPR006015">
    <property type="entry name" value="Universal_stress_UspA"/>
</dbReference>
<dbReference type="Gene3D" id="3.40.50.620">
    <property type="entry name" value="HUPs"/>
    <property type="match status" value="2"/>
</dbReference>
<dbReference type="PRINTS" id="PR01438">
    <property type="entry name" value="UNVRSLSTRESS"/>
</dbReference>
<feature type="domain" description="UspA" evidence="4">
    <location>
        <begin position="140"/>
        <end position="283"/>
    </location>
</feature>
<evidence type="ECO:0000256" key="1">
    <source>
        <dbReference type="ARBA" id="ARBA00008791"/>
    </source>
</evidence>
<dbReference type="Pfam" id="PF00582">
    <property type="entry name" value="Usp"/>
    <property type="match status" value="2"/>
</dbReference>
<dbReference type="PANTHER" id="PTHR46268">
    <property type="entry name" value="STRESS RESPONSE PROTEIN NHAX"/>
    <property type="match status" value="1"/>
</dbReference>